<keyword evidence="3" id="KW-1185">Reference proteome</keyword>
<dbReference type="PANTHER" id="PTHR36757">
    <property type="entry name" value="BNAANNG22500D PROTEIN"/>
    <property type="match status" value="1"/>
</dbReference>
<accession>A0AAN7L186</accession>
<feature type="region of interest" description="Disordered" evidence="1">
    <location>
        <begin position="95"/>
        <end position="123"/>
    </location>
</feature>
<protein>
    <submittedName>
        <fullName evidence="2">Uncharacterized protein</fullName>
    </submittedName>
</protein>
<reference evidence="2 3" key="1">
    <citation type="journal article" date="2023" name="Hortic Res">
        <title>Pangenome of water caltrop reveals structural variations and asymmetric subgenome divergence after allopolyploidization.</title>
        <authorList>
            <person name="Zhang X."/>
            <person name="Chen Y."/>
            <person name="Wang L."/>
            <person name="Yuan Y."/>
            <person name="Fang M."/>
            <person name="Shi L."/>
            <person name="Lu R."/>
            <person name="Comes H.P."/>
            <person name="Ma Y."/>
            <person name="Chen Y."/>
            <person name="Huang G."/>
            <person name="Zhou Y."/>
            <person name="Zheng Z."/>
            <person name="Qiu Y."/>
        </authorList>
    </citation>
    <scope>NUCLEOTIDE SEQUENCE [LARGE SCALE GENOMIC DNA]</scope>
    <source>
        <tissue evidence="2">Roots</tissue>
    </source>
</reference>
<feature type="compositionally biased region" description="Low complexity" evidence="1">
    <location>
        <begin position="172"/>
        <end position="189"/>
    </location>
</feature>
<organism evidence="2 3">
    <name type="scientific">Trapa incisa</name>
    <dbReference type="NCBI Taxonomy" id="236973"/>
    <lineage>
        <taxon>Eukaryota</taxon>
        <taxon>Viridiplantae</taxon>
        <taxon>Streptophyta</taxon>
        <taxon>Embryophyta</taxon>
        <taxon>Tracheophyta</taxon>
        <taxon>Spermatophyta</taxon>
        <taxon>Magnoliopsida</taxon>
        <taxon>eudicotyledons</taxon>
        <taxon>Gunneridae</taxon>
        <taxon>Pentapetalae</taxon>
        <taxon>rosids</taxon>
        <taxon>malvids</taxon>
        <taxon>Myrtales</taxon>
        <taxon>Lythraceae</taxon>
        <taxon>Trapa</taxon>
    </lineage>
</organism>
<evidence type="ECO:0000313" key="3">
    <source>
        <dbReference type="Proteomes" id="UP001345219"/>
    </source>
</evidence>
<feature type="compositionally biased region" description="Low complexity" evidence="1">
    <location>
        <begin position="107"/>
        <end position="120"/>
    </location>
</feature>
<sequence length="256" mass="27484">MTGRIAQYLETMCSEICPQTPPFSGDLKEEEDDPAQPMICESAGSDFEFEFSFAGGDLGSESFQSSADELFQDGMILPFFHRAAANLPVVGPRKAAQPQLPVHEKPSQAAEESPEAPKSATRSIWGFRRSTSLGSDIRKGLLPLLSRSNSTGSIPSQKRPLQKQPSVKMVKSSSLSSSSSPSSASNSLSGYGRHVRNPQSQRPPLSRTSSLGSSSTNGVNRVGPVLNIPSPYIIGTTNLFGLSSFFSNGKDKKKIR</sequence>
<evidence type="ECO:0000256" key="1">
    <source>
        <dbReference type="SAM" id="MobiDB-lite"/>
    </source>
</evidence>
<name>A0AAN7L186_9MYRT</name>
<feature type="region of interest" description="Disordered" evidence="1">
    <location>
        <begin position="146"/>
        <end position="222"/>
    </location>
</feature>
<dbReference type="AlphaFoldDB" id="A0AAN7L186"/>
<feature type="compositionally biased region" description="Polar residues" evidence="1">
    <location>
        <begin position="146"/>
        <end position="156"/>
    </location>
</feature>
<comment type="caution">
    <text evidence="2">The sequence shown here is derived from an EMBL/GenBank/DDBJ whole genome shotgun (WGS) entry which is preliminary data.</text>
</comment>
<dbReference type="PANTHER" id="PTHR36757:SF1">
    <property type="entry name" value="GENOME ASSEMBLY, CHROMOSOME: A04"/>
    <property type="match status" value="1"/>
</dbReference>
<proteinExistence type="predicted"/>
<dbReference type="Proteomes" id="UP001345219">
    <property type="component" value="Chromosome 18"/>
</dbReference>
<evidence type="ECO:0000313" key="2">
    <source>
        <dbReference type="EMBL" id="KAK4775484.1"/>
    </source>
</evidence>
<feature type="compositionally biased region" description="Low complexity" evidence="1">
    <location>
        <begin position="202"/>
        <end position="220"/>
    </location>
</feature>
<dbReference type="EMBL" id="JAXIOK010000003">
    <property type="protein sequence ID" value="KAK4775484.1"/>
    <property type="molecule type" value="Genomic_DNA"/>
</dbReference>
<gene>
    <name evidence="2" type="ORF">SAY87_023445</name>
</gene>